<evidence type="ECO:0000313" key="9">
    <source>
        <dbReference type="Proteomes" id="UP000636709"/>
    </source>
</evidence>
<evidence type="ECO:0000256" key="1">
    <source>
        <dbReference type="ARBA" id="ARBA00004123"/>
    </source>
</evidence>
<dbReference type="FunFam" id="3.40.50.10190:FF:000008">
    <property type="entry name" value="X-ray repair cross complementing 1"/>
    <property type="match status" value="1"/>
</dbReference>
<evidence type="ECO:0000256" key="3">
    <source>
        <dbReference type="ARBA" id="ARBA00022763"/>
    </source>
</evidence>
<dbReference type="GO" id="GO:0006303">
    <property type="term" value="P:double-strand break repair via nonhomologous end joining"/>
    <property type="evidence" value="ECO:0007669"/>
    <property type="project" value="InterPro"/>
</dbReference>
<evidence type="ECO:0000256" key="5">
    <source>
        <dbReference type="ARBA" id="ARBA00023242"/>
    </source>
</evidence>
<proteinExistence type="predicted"/>
<evidence type="ECO:0000256" key="4">
    <source>
        <dbReference type="ARBA" id="ARBA00023204"/>
    </source>
</evidence>
<dbReference type="Gene3D" id="3.40.50.10190">
    <property type="entry name" value="BRCT domain"/>
    <property type="match status" value="1"/>
</dbReference>
<evidence type="ECO:0000256" key="6">
    <source>
        <dbReference type="SAM" id="MobiDB-lite"/>
    </source>
</evidence>
<dbReference type="PROSITE" id="PS50172">
    <property type="entry name" value="BRCT"/>
    <property type="match status" value="1"/>
</dbReference>
<comment type="caution">
    <text evidence="8">The sequence shown here is derived from an EMBL/GenBank/DDBJ whole genome shotgun (WGS) entry which is preliminary data.</text>
</comment>
<organism evidence="8 9">
    <name type="scientific">Digitaria exilis</name>
    <dbReference type="NCBI Taxonomy" id="1010633"/>
    <lineage>
        <taxon>Eukaryota</taxon>
        <taxon>Viridiplantae</taxon>
        <taxon>Streptophyta</taxon>
        <taxon>Embryophyta</taxon>
        <taxon>Tracheophyta</taxon>
        <taxon>Spermatophyta</taxon>
        <taxon>Magnoliopsida</taxon>
        <taxon>Liliopsida</taxon>
        <taxon>Poales</taxon>
        <taxon>Poaceae</taxon>
        <taxon>PACMAD clade</taxon>
        <taxon>Panicoideae</taxon>
        <taxon>Panicodae</taxon>
        <taxon>Paniceae</taxon>
        <taxon>Anthephorinae</taxon>
        <taxon>Digitaria</taxon>
    </lineage>
</organism>
<sequence length="348" mass="38899">MSASASKRSLPSWVGSSKEGEDDSSKKKQAGTSKKAQKGSDFSKLLDGVVFVLSGFVNPERGTLRSQALDMGAEYRPDWTSDCTLLVCAFSNTPKFRQVQADNGTIISKDWISECHKQRKLVDIEPYRMHAGKPWRKNKEPVVSDEDQKETRKEHKKQVQRSHLKSSTSATIEDGHSDTGNKSFSPSKIKQWAMDDLAQTVSWLESQEEKPGPSEVKEIAAEGVITCLQDVIESLEQGNGIKGVAEQWSFVPHVVNELLKLDESRKDASLPKEQISQLAIKCKTIYQAEFARMDSDEKKGKKRQSDLPVTEHHRKTKSADDHYDSDDTIEMTEEEVAIACRQLPGLCG</sequence>
<evidence type="ECO:0000313" key="8">
    <source>
        <dbReference type="EMBL" id="KAF8732842.1"/>
    </source>
</evidence>
<dbReference type="SMART" id="SM00292">
    <property type="entry name" value="BRCT"/>
    <property type="match status" value="1"/>
</dbReference>
<gene>
    <name evidence="8" type="ORF">HU200_015189</name>
</gene>
<name>A0A835FAB4_9POAL</name>
<dbReference type="GO" id="GO:0006284">
    <property type="term" value="P:base-excision repair"/>
    <property type="evidence" value="ECO:0007669"/>
    <property type="project" value="InterPro"/>
</dbReference>
<evidence type="ECO:0000259" key="7">
    <source>
        <dbReference type="PROSITE" id="PS50172"/>
    </source>
</evidence>
<dbReference type="PANTHER" id="PTHR11370">
    <property type="entry name" value="DNA-REPAIR PROTEIN XRCC1"/>
    <property type="match status" value="1"/>
</dbReference>
<feature type="domain" description="BRCT" evidence="7">
    <location>
        <begin position="41"/>
        <end position="129"/>
    </location>
</feature>
<feature type="region of interest" description="Disordered" evidence="6">
    <location>
        <begin position="1"/>
        <end position="38"/>
    </location>
</feature>
<dbReference type="Pfam" id="PF00533">
    <property type="entry name" value="BRCT"/>
    <property type="match status" value="1"/>
</dbReference>
<dbReference type="AlphaFoldDB" id="A0A835FAB4"/>
<protein>
    <recommendedName>
        <fullName evidence="7">BRCT domain-containing protein</fullName>
    </recommendedName>
</protein>
<dbReference type="GO" id="GO:0005634">
    <property type="term" value="C:nucleus"/>
    <property type="evidence" value="ECO:0007669"/>
    <property type="project" value="UniProtKB-SubCell"/>
</dbReference>
<dbReference type="SUPFAM" id="SSF52113">
    <property type="entry name" value="BRCT domain"/>
    <property type="match status" value="1"/>
</dbReference>
<feature type="region of interest" description="Disordered" evidence="6">
    <location>
        <begin position="294"/>
        <end position="327"/>
    </location>
</feature>
<dbReference type="InterPro" id="IPR001357">
    <property type="entry name" value="BRCT_dom"/>
</dbReference>
<keyword evidence="2" id="KW-0677">Repeat</keyword>
<feature type="compositionally biased region" description="Basic and acidic residues" evidence="6">
    <location>
        <begin position="294"/>
        <end position="322"/>
    </location>
</feature>
<keyword evidence="4" id="KW-0234">DNA repair</keyword>
<keyword evidence="9" id="KW-1185">Reference proteome</keyword>
<dbReference type="GO" id="GO:0003684">
    <property type="term" value="F:damaged DNA binding"/>
    <property type="evidence" value="ECO:0007669"/>
    <property type="project" value="InterPro"/>
</dbReference>
<accession>A0A835FAB4</accession>
<dbReference type="GO" id="GO:0000012">
    <property type="term" value="P:single strand break repair"/>
    <property type="evidence" value="ECO:0007669"/>
    <property type="project" value="InterPro"/>
</dbReference>
<keyword evidence="5" id="KW-0539">Nucleus</keyword>
<dbReference type="EMBL" id="JACEFO010001603">
    <property type="protein sequence ID" value="KAF8732842.1"/>
    <property type="molecule type" value="Genomic_DNA"/>
</dbReference>
<reference evidence="8" key="1">
    <citation type="submission" date="2020-07" db="EMBL/GenBank/DDBJ databases">
        <title>Genome sequence and genetic diversity analysis of an under-domesticated orphan crop, white fonio (Digitaria exilis).</title>
        <authorList>
            <person name="Bennetzen J.L."/>
            <person name="Chen S."/>
            <person name="Ma X."/>
            <person name="Wang X."/>
            <person name="Yssel A.E.J."/>
            <person name="Chaluvadi S.R."/>
            <person name="Johnson M."/>
            <person name="Gangashetty P."/>
            <person name="Hamidou F."/>
            <person name="Sanogo M.D."/>
            <person name="Zwaenepoel A."/>
            <person name="Wallace J."/>
            <person name="Van De Peer Y."/>
            <person name="Van Deynze A."/>
        </authorList>
    </citation>
    <scope>NUCLEOTIDE SEQUENCE</scope>
    <source>
        <tissue evidence="8">Leaves</tissue>
    </source>
</reference>
<evidence type="ECO:0000256" key="2">
    <source>
        <dbReference type="ARBA" id="ARBA00022737"/>
    </source>
</evidence>
<dbReference type="OrthoDB" id="25840at2759"/>
<feature type="region of interest" description="Disordered" evidence="6">
    <location>
        <begin position="132"/>
        <end position="186"/>
    </location>
</feature>
<dbReference type="Proteomes" id="UP000636709">
    <property type="component" value="Unassembled WGS sequence"/>
</dbReference>
<keyword evidence="3" id="KW-0227">DNA damage</keyword>
<dbReference type="CDD" id="cd17725">
    <property type="entry name" value="BRCT_XRCC1_rpt1"/>
    <property type="match status" value="1"/>
</dbReference>
<dbReference type="PANTHER" id="PTHR11370:SF5">
    <property type="entry name" value="DNA REPAIR PROTEIN XRCC1"/>
    <property type="match status" value="1"/>
</dbReference>
<feature type="compositionally biased region" description="Basic residues" evidence="6">
    <location>
        <begin position="154"/>
        <end position="164"/>
    </location>
</feature>
<comment type="subcellular location">
    <subcellularLocation>
        <location evidence="1">Nucleus</location>
    </subcellularLocation>
</comment>
<dbReference type="InterPro" id="IPR045080">
    <property type="entry name" value="BRCT_XRCC1_rpt1"/>
</dbReference>
<dbReference type="InterPro" id="IPR036420">
    <property type="entry name" value="BRCT_dom_sf"/>
</dbReference>